<evidence type="ECO:0000256" key="2">
    <source>
        <dbReference type="SAM" id="SignalP"/>
    </source>
</evidence>
<proteinExistence type="predicted"/>
<keyword evidence="1" id="KW-1133">Transmembrane helix</keyword>
<protein>
    <submittedName>
        <fullName evidence="6">Uncharacterized protein</fullName>
    </submittedName>
</protein>
<dbReference type="Gene3D" id="3.30.160.710">
    <property type="match status" value="1"/>
</dbReference>
<evidence type="ECO:0000313" key="6">
    <source>
        <dbReference type="EMBL" id="AFL86736.1"/>
    </source>
</evidence>
<dbReference type="InterPro" id="IPR013783">
    <property type="entry name" value="Ig-like_fold"/>
</dbReference>
<dbReference type="InterPro" id="IPR041286">
    <property type="entry name" value="MBG_2"/>
</dbReference>
<dbReference type="PANTHER" id="PTHR13833:SF71">
    <property type="entry name" value="NHL DOMAIN-CONTAINING PROTEIN"/>
    <property type="match status" value="1"/>
</dbReference>
<evidence type="ECO:0000259" key="4">
    <source>
        <dbReference type="Pfam" id="PF18676"/>
    </source>
</evidence>
<keyword evidence="1" id="KW-0472">Membrane</keyword>
<dbReference type="HOGENOM" id="CLU_268317_0_0_0"/>
<feature type="domain" description="MBG" evidence="4">
    <location>
        <begin position="886"/>
        <end position="953"/>
    </location>
</feature>
<keyword evidence="7" id="KW-1185">Reference proteome</keyword>
<organism evidence="6 7">
    <name type="scientific">Terriglobus roseus (strain DSM 18391 / NRRL B-41598 / KBS 63)</name>
    <dbReference type="NCBI Taxonomy" id="926566"/>
    <lineage>
        <taxon>Bacteria</taxon>
        <taxon>Pseudomonadati</taxon>
        <taxon>Acidobacteriota</taxon>
        <taxon>Terriglobia</taxon>
        <taxon>Terriglobales</taxon>
        <taxon>Acidobacteriaceae</taxon>
        <taxon>Terriglobus</taxon>
    </lineage>
</organism>
<dbReference type="Gene3D" id="2.60.40.10">
    <property type="entry name" value="Immunoglobulins"/>
    <property type="match status" value="1"/>
</dbReference>
<sequence length="1224" mass="123790">MAALSFLLHALKRHAVTRFALSAVLSLTVLPSGTPARAQGLPVVVPGTLAQASTSSGACFTLHQCGDGGPLSAASFVQPDDMAFDRSGNLFIVDASDVRVRKITKGAGPLRDGIVTPFVGQSRTKCPSPTAPCGDGGLVSDPSVLLNGPRSIAFNAAGDLFIADFNDNRVRRVDHATSIITTYAGNGTTGFFNPVSIEGLSATQVGIQPKEVALAPDGTLYIANGVSDGPILAVDPTTGRIRTYAGSASGCTGCDNVPAIQANIGWPSGMSVDANGDLYFVDISNHVVRKVTKSTGLITTIAGAGSNFPYNTVQLAKDTEFISPEDLLILPSGDLLVDDSGVGAGQIFRIEMSTGRLYPIAGCSGLVNTCDPTSTVATRGRIDTRRMAIDAQGNIFYTSQAVEKPIYEVENTPATIRFADTALNVRSSDSPETVYLMNFGAGALPLAAGTPGVPSTYTPLLTTTTPGASNSFTLDAGGTAADTVTAACPAAVASPSAIPSGTTCRFNVVFQSTATGSITGQLSIAYDGSNPAGSQQIVPLNGRTTAATATTNATVAAKTITYSAASVTLSASLTYSETIAPSGAVTFQVSSGAAVTATCTGAASPLTCTASYATSTLVAGSYPIAFHVAADGTYAATDATATLTVDKTTATVTLGSLTATYDGNPHAATVVTSPAGLVVSVSYDGAPTPPSAAGSYSVSALVTDPNYTGSATGSLVISAQTASSITFNVPPHTFGDADFNVSAASNSPGTFTYQLISGPATISGTTVHLTGAGNVTLRASQAASGSYSATTKTATTTVARATPIIRWPAPAAVAYATPLGAAQLNATATGIGGAALPGSFTYTPPAGSVAVEVPVQTLHVVFTPSDTGNYNIAAASVSLPISSAVLVVTANAATRLYGTANPALTGTITGQQNGDTFTETFSTNATTTSNAGTYAIVPAAAGPNLGLYTQQIRGAALTITRAPVRITAVSSVVSPAAGQSFTLTVTVLSTTTGIPTGTVQFLDNGNPIGTATLSGTQAIVTSSVTSAGPHVISLAYSGDVNFLPLTNTDKTFTGGSQDFALTLLSAPTSSFHVGESGSYQLRIAPLTGQSLAADVNLSYSADLPSYAVGQFSAVKVNAGSGATDITFSLVTTKRALREDLTRRAAEIAVALSIPLVLFRRCRALRGASLVAMMVALLFLSATLSGCSTRYSYIGSTVPIVIKAQSNDGIVHTLTIEAKVLQTGQ</sequence>
<dbReference type="eggNOG" id="COG3391">
    <property type="taxonomic scope" value="Bacteria"/>
</dbReference>
<dbReference type="EMBL" id="CP003379">
    <property type="protein sequence ID" value="AFL86736.1"/>
    <property type="molecule type" value="Genomic_DNA"/>
</dbReference>
<feature type="domain" description="Bacterial Ig-like" evidence="3">
    <location>
        <begin position="973"/>
        <end position="1053"/>
    </location>
</feature>
<gene>
    <name evidence="6" type="ordered locus">Terro_0387</name>
</gene>
<keyword evidence="1" id="KW-0812">Transmembrane</keyword>
<dbReference type="STRING" id="926566.Terro_0387"/>
<keyword evidence="2" id="KW-0732">Signal</keyword>
<feature type="signal peptide" evidence="2">
    <location>
        <begin position="1"/>
        <end position="38"/>
    </location>
</feature>
<dbReference type="PATRIC" id="fig|926566.3.peg.390"/>
<dbReference type="Pfam" id="PF18887">
    <property type="entry name" value="MBG_3"/>
    <property type="match status" value="1"/>
</dbReference>
<evidence type="ECO:0000259" key="5">
    <source>
        <dbReference type="Pfam" id="PF18887"/>
    </source>
</evidence>
<reference evidence="6 7" key="1">
    <citation type="submission" date="2012-06" db="EMBL/GenBank/DDBJ databases">
        <title>Complete genome of Terriglobus roseus DSM 18391.</title>
        <authorList>
            <consortium name="US DOE Joint Genome Institute (JGI-PGF)"/>
            <person name="Lucas S."/>
            <person name="Copeland A."/>
            <person name="Lapidus A."/>
            <person name="Glavina del Rio T."/>
            <person name="Dalin E."/>
            <person name="Tice H."/>
            <person name="Bruce D."/>
            <person name="Goodwin L."/>
            <person name="Pitluck S."/>
            <person name="Peters L."/>
            <person name="Mikhailova N."/>
            <person name="Munk A.C.C."/>
            <person name="Kyrpides N."/>
            <person name="Mavromatis K."/>
            <person name="Ivanova N."/>
            <person name="Brettin T."/>
            <person name="Detter J.C."/>
            <person name="Han C."/>
            <person name="Larimer F."/>
            <person name="Land M."/>
            <person name="Hauser L."/>
            <person name="Markowitz V."/>
            <person name="Cheng J.-F."/>
            <person name="Hugenholtz P."/>
            <person name="Woyke T."/>
            <person name="Wu D."/>
            <person name="Brambilla E."/>
            <person name="Klenk H.-P."/>
            <person name="Eisen J.A."/>
        </authorList>
    </citation>
    <scope>NUCLEOTIDE SEQUENCE [LARGE SCALE GENOMIC DNA]</scope>
    <source>
        <strain evidence="7">DSM 18391 / NRRL B-41598 / KBS 63</strain>
    </source>
</reference>
<dbReference type="InterPro" id="IPR032109">
    <property type="entry name" value="Big_3_5"/>
</dbReference>
<dbReference type="AlphaFoldDB" id="I3ZBW8"/>
<dbReference type="Pfam" id="PF16640">
    <property type="entry name" value="Big_3_5"/>
    <property type="match status" value="1"/>
</dbReference>
<accession>I3ZBW8</accession>
<evidence type="ECO:0000313" key="7">
    <source>
        <dbReference type="Proteomes" id="UP000006056"/>
    </source>
</evidence>
<feature type="chain" id="PRO_5003683634" evidence="2">
    <location>
        <begin position="39"/>
        <end position="1224"/>
    </location>
</feature>
<dbReference type="InterPro" id="IPR043772">
    <property type="entry name" value="MBG_3"/>
</dbReference>
<name>I3ZBW8_TERRK</name>
<dbReference type="PANTHER" id="PTHR13833">
    <property type="match status" value="1"/>
</dbReference>
<evidence type="ECO:0000259" key="3">
    <source>
        <dbReference type="Pfam" id="PF16640"/>
    </source>
</evidence>
<dbReference type="InterPro" id="IPR011042">
    <property type="entry name" value="6-blade_b-propeller_TolB-like"/>
</dbReference>
<feature type="transmembrane region" description="Helical" evidence="1">
    <location>
        <begin position="1163"/>
        <end position="1183"/>
    </location>
</feature>
<dbReference type="SUPFAM" id="SSF63825">
    <property type="entry name" value="YWTD domain"/>
    <property type="match status" value="1"/>
</dbReference>
<feature type="domain" description="MBG" evidence="5">
    <location>
        <begin position="650"/>
        <end position="720"/>
    </location>
</feature>
<dbReference type="Gene3D" id="2.120.10.30">
    <property type="entry name" value="TolB, C-terminal domain"/>
    <property type="match status" value="3"/>
</dbReference>
<dbReference type="Pfam" id="PF18676">
    <property type="entry name" value="MBG_2"/>
    <property type="match status" value="1"/>
</dbReference>
<dbReference type="KEGG" id="trs:Terro_0387"/>
<dbReference type="Proteomes" id="UP000006056">
    <property type="component" value="Chromosome"/>
</dbReference>
<evidence type="ECO:0000256" key="1">
    <source>
        <dbReference type="SAM" id="Phobius"/>
    </source>
</evidence>